<dbReference type="EMBL" id="JADBEM010000001">
    <property type="protein sequence ID" value="MBE1608113.1"/>
    <property type="molecule type" value="Genomic_DNA"/>
</dbReference>
<accession>A0A927N0K9</accession>
<reference evidence="1" key="1">
    <citation type="submission" date="2020-10" db="EMBL/GenBank/DDBJ databases">
        <title>Sequencing the genomes of 1000 actinobacteria strains.</title>
        <authorList>
            <person name="Klenk H.-P."/>
        </authorList>
    </citation>
    <scope>NUCLEOTIDE SEQUENCE</scope>
    <source>
        <strain evidence="1">DSM 45354</strain>
    </source>
</reference>
<comment type="caution">
    <text evidence="1">The sequence shown here is derived from an EMBL/GenBank/DDBJ whole genome shotgun (WGS) entry which is preliminary data.</text>
</comment>
<dbReference type="AlphaFoldDB" id="A0A927N0K9"/>
<name>A0A927N0K9_9ACTN</name>
<protein>
    <submittedName>
        <fullName evidence="1">Uncharacterized protein</fullName>
    </submittedName>
</protein>
<dbReference type="Proteomes" id="UP000638648">
    <property type="component" value="Unassembled WGS sequence"/>
</dbReference>
<organism evidence="1 2">
    <name type="scientific">Actinopolymorpha pittospori</name>
    <dbReference type="NCBI Taxonomy" id="648752"/>
    <lineage>
        <taxon>Bacteria</taxon>
        <taxon>Bacillati</taxon>
        <taxon>Actinomycetota</taxon>
        <taxon>Actinomycetes</taxon>
        <taxon>Propionibacteriales</taxon>
        <taxon>Actinopolymorphaceae</taxon>
        <taxon>Actinopolymorpha</taxon>
    </lineage>
</organism>
<evidence type="ECO:0000313" key="2">
    <source>
        <dbReference type="Proteomes" id="UP000638648"/>
    </source>
</evidence>
<gene>
    <name evidence="1" type="ORF">HEB94_004961</name>
</gene>
<evidence type="ECO:0000313" key="1">
    <source>
        <dbReference type="EMBL" id="MBE1608113.1"/>
    </source>
</evidence>
<sequence>MRSPRDQRIRDAQASVFELVFVDDLEEATRVVYDVELQIVI</sequence>
<proteinExistence type="predicted"/>
<keyword evidence="2" id="KW-1185">Reference proteome</keyword>